<comment type="caution">
    <text evidence="6">The sequence shown here is derived from an EMBL/GenBank/DDBJ whole genome shotgun (WGS) entry which is preliminary data.</text>
</comment>
<evidence type="ECO:0000313" key="7">
    <source>
        <dbReference type="Proteomes" id="UP000224130"/>
    </source>
</evidence>
<dbReference type="Proteomes" id="UP000224130">
    <property type="component" value="Unassembled WGS sequence"/>
</dbReference>
<dbReference type="InterPro" id="IPR020084">
    <property type="entry name" value="NUDIX_hydrolase_CS"/>
</dbReference>
<dbReference type="PROSITE" id="PS51462">
    <property type="entry name" value="NUDIX"/>
    <property type="match status" value="1"/>
</dbReference>
<dbReference type="AlphaFoldDB" id="A0A2A9EZX1"/>
<dbReference type="InterPro" id="IPR015797">
    <property type="entry name" value="NUDIX_hydrolase-like_dom_sf"/>
</dbReference>
<evidence type="ECO:0000256" key="2">
    <source>
        <dbReference type="ARBA" id="ARBA00005582"/>
    </source>
</evidence>
<dbReference type="CDD" id="cd02883">
    <property type="entry name" value="NUDIX_Hydrolase"/>
    <property type="match status" value="1"/>
</dbReference>
<dbReference type="InterPro" id="IPR000086">
    <property type="entry name" value="NUDIX_hydrolase_dom"/>
</dbReference>
<dbReference type="PRINTS" id="PR00502">
    <property type="entry name" value="NUDIXFAMILY"/>
</dbReference>
<gene>
    <name evidence="6" type="ORF">ATJ88_2565</name>
</gene>
<dbReference type="Pfam" id="PF00293">
    <property type="entry name" value="NUDIX"/>
    <property type="match status" value="1"/>
</dbReference>
<dbReference type="GO" id="GO:0016787">
    <property type="term" value="F:hydrolase activity"/>
    <property type="evidence" value="ECO:0007669"/>
    <property type="project" value="UniProtKB-KW"/>
</dbReference>
<feature type="domain" description="Nudix hydrolase" evidence="5">
    <location>
        <begin position="2"/>
        <end position="135"/>
    </location>
</feature>
<dbReference type="PROSITE" id="PS00893">
    <property type="entry name" value="NUDIX_BOX"/>
    <property type="match status" value="1"/>
</dbReference>
<comment type="similarity">
    <text evidence="2 4">Belongs to the Nudix hydrolase family.</text>
</comment>
<protein>
    <submittedName>
        <fullName evidence="6">ADP-ribose pyrophosphatase YjhB (NUDIX family)</fullName>
    </submittedName>
</protein>
<evidence type="ECO:0000313" key="6">
    <source>
        <dbReference type="EMBL" id="PFG43852.1"/>
    </source>
</evidence>
<sequence length="141" mass="14973">MRLRVAAYAVVIDDGQVLLPHWRQSGYGSGWTLPGGGIDPGEHPADAAVREVWEETGYDVELDDLLGIDSIVLPPAGDLSDGAHGLRIVYRAHVVGGSLRAEVGGSTDDVAWHRLEEVAALDRAELVDAGLAMAGVTLRRP</sequence>
<dbReference type="SUPFAM" id="SSF55811">
    <property type="entry name" value="Nudix"/>
    <property type="match status" value="1"/>
</dbReference>
<proteinExistence type="inferred from homology"/>
<organism evidence="6 7">
    <name type="scientific">Isoptericola jiangsuensis</name>
    <dbReference type="NCBI Taxonomy" id="548579"/>
    <lineage>
        <taxon>Bacteria</taxon>
        <taxon>Bacillati</taxon>
        <taxon>Actinomycetota</taxon>
        <taxon>Actinomycetes</taxon>
        <taxon>Micrococcales</taxon>
        <taxon>Promicromonosporaceae</taxon>
        <taxon>Isoptericola</taxon>
    </lineage>
</organism>
<keyword evidence="7" id="KW-1185">Reference proteome</keyword>
<dbReference type="EMBL" id="PDJJ01000001">
    <property type="protein sequence ID" value="PFG43852.1"/>
    <property type="molecule type" value="Genomic_DNA"/>
</dbReference>
<evidence type="ECO:0000256" key="4">
    <source>
        <dbReference type="RuleBase" id="RU003476"/>
    </source>
</evidence>
<dbReference type="OrthoDB" id="9804442at2"/>
<dbReference type="RefSeq" id="WP_098464148.1">
    <property type="nucleotide sequence ID" value="NZ_PDJJ01000001.1"/>
</dbReference>
<dbReference type="Gene3D" id="3.90.79.10">
    <property type="entry name" value="Nucleoside Triphosphate Pyrophosphohydrolase"/>
    <property type="match status" value="1"/>
</dbReference>
<accession>A0A2A9EZX1</accession>
<evidence type="ECO:0000259" key="5">
    <source>
        <dbReference type="PROSITE" id="PS51462"/>
    </source>
</evidence>
<evidence type="ECO:0000256" key="3">
    <source>
        <dbReference type="ARBA" id="ARBA00022801"/>
    </source>
</evidence>
<keyword evidence="3 4" id="KW-0378">Hydrolase</keyword>
<dbReference type="InterPro" id="IPR020476">
    <property type="entry name" value="Nudix_hydrolase"/>
</dbReference>
<dbReference type="PANTHER" id="PTHR43046:SF16">
    <property type="entry name" value="ADP-RIBOSE PYROPHOSPHATASE YJHB-RELATED"/>
    <property type="match status" value="1"/>
</dbReference>
<name>A0A2A9EZX1_9MICO</name>
<evidence type="ECO:0000256" key="1">
    <source>
        <dbReference type="ARBA" id="ARBA00001946"/>
    </source>
</evidence>
<reference evidence="6 7" key="1">
    <citation type="submission" date="2017-10" db="EMBL/GenBank/DDBJ databases">
        <title>Sequencing the genomes of 1000 actinobacteria strains.</title>
        <authorList>
            <person name="Klenk H.-P."/>
        </authorList>
    </citation>
    <scope>NUCLEOTIDE SEQUENCE [LARGE SCALE GENOMIC DNA]</scope>
    <source>
        <strain evidence="6 7">DSM 21863</strain>
    </source>
</reference>
<dbReference type="PANTHER" id="PTHR43046">
    <property type="entry name" value="GDP-MANNOSE MANNOSYL HYDROLASE"/>
    <property type="match status" value="1"/>
</dbReference>
<comment type="cofactor">
    <cofactor evidence="1">
        <name>Mg(2+)</name>
        <dbReference type="ChEBI" id="CHEBI:18420"/>
    </cofactor>
</comment>